<dbReference type="CDD" id="cd07302">
    <property type="entry name" value="CHD"/>
    <property type="match status" value="1"/>
</dbReference>
<proteinExistence type="predicted"/>
<evidence type="ECO:0000259" key="4">
    <source>
        <dbReference type="PROSITE" id="PS50125"/>
    </source>
</evidence>
<keyword evidence="7" id="KW-1185">Reference proteome</keyword>
<evidence type="ECO:0000313" key="6">
    <source>
        <dbReference type="EMBL" id="QHT66962.1"/>
    </source>
</evidence>
<evidence type="ECO:0000313" key="7">
    <source>
        <dbReference type="Proteomes" id="UP000480178"/>
    </source>
</evidence>
<dbReference type="KEGG" id="rhoz:GXP67_10015"/>
<keyword evidence="2" id="KW-1003">Cell membrane</keyword>
<dbReference type="InterPro" id="IPR029787">
    <property type="entry name" value="Nucleotide_cyclase"/>
</dbReference>
<dbReference type="InterPro" id="IPR050697">
    <property type="entry name" value="Adenylyl/Guanylyl_Cyclase_3/4"/>
</dbReference>
<dbReference type="AlphaFoldDB" id="A0A6C0GGV8"/>
<dbReference type="Pfam" id="PF00211">
    <property type="entry name" value="Guanylate_cyc"/>
    <property type="match status" value="1"/>
</dbReference>
<organism evidence="6 7">
    <name type="scientific">Rhodocytophaga rosea</name>
    <dbReference type="NCBI Taxonomy" id="2704465"/>
    <lineage>
        <taxon>Bacteria</taxon>
        <taxon>Pseudomonadati</taxon>
        <taxon>Bacteroidota</taxon>
        <taxon>Cytophagia</taxon>
        <taxon>Cytophagales</taxon>
        <taxon>Rhodocytophagaceae</taxon>
        <taxon>Rhodocytophaga</taxon>
    </lineage>
</organism>
<dbReference type="PROSITE" id="PS51085">
    <property type="entry name" value="2FE2S_FER_2"/>
    <property type="match status" value="1"/>
</dbReference>
<evidence type="ECO:0000256" key="3">
    <source>
        <dbReference type="ARBA" id="ARBA00023136"/>
    </source>
</evidence>
<dbReference type="PANTHER" id="PTHR43081">
    <property type="entry name" value="ADENYLATE CYCLASE, TERMINAL-DIFFERENTIATION SPECIFIC-RELATED"/>
    <property type="match status" value="1"/>
</dbReference>
<dbReference type="Proteomes" id="UP000480178">
    <property type="component" value="Chromosome"/>
</dbReference>
<dbReference type="PROSITE" id="PS50125">
    <property type="entry name" value="GUANYLATE_CYCLASE_2"/>
    <property type="match status" value="1"/>
</dbReference>
<name>A0A6C0GGV8_9BACT</name>
<comment type="subcellular location">
    <subcellularLocation>
        <location evidence="1">Cell membrane</location>
        <topology evidence="1">Multi-pass membrane protein</topology>
    </subcellularLocation>
</comment>
<dbReference type="InterPro" id="IPR012675">
    <property type="entry name" value="Beta-grasp_dom_sf"/>
</dbReference>
<dbReference type="EMBL" id="CP048222">
    <property type="protein sequence ID" value="QHT66962.1"/>
    <property type="molecule type" value="Genomic_DNA"/>
</dbReference>
<reference evidence="6 7" key="1">
    <citation type="submission" date="2020-01" db="EMBL/GenBank/DDBJ databases">
        <authorList>
            <person name="Kim M.K."/>
        </authorList>
    </citation>
    <scope>NUCLEOTIDE SEQUENCE [LARGE SCALE GENOMIC DNA]</scope>
    <source>
        <strain evidence="6 7">172606-1</strain>
    </source>
</reference>
<sequence length="312" mass="34846">MMIEKEHYVVEVTGEGIIPVSEKETLLEAALLARIPIFHECGGNARCSTCRVLVLEEAHALSPPNEKEKMLSDQMRFPPNVRLACQTRVKGKDVKVSRIIRDKSDISLYVGSNAGESTQQIGEEKELALFFLDIRNFTAFVETRFPFDVIHIIRKLFTTFLEKVEQNHGKIIETSGDGLYAVFGFDQDPETAVDWAVKAGFSILSGLEDLNENYFKIYFNQIIEIGIGINAGIAVGGNIRLGKENRMVVMGHAVNIAARLQNATKELNNNFIISADAFKLLSTPPHHYQTTFISLKGVSSPLQVYLLGEHYL</sequence>
<accession>A0A6C0GGV8</accession>
<protein>
    <submittedName>
        <fullName evidence="6">Adenylate/guanylate cyclase domain-containing protein</fullName>
    </submittedName>
</protein>
<dbReference type="PANTHER" id="PTHR43081:SF17">
    <property type="entry name" value="BLL5647 PROTEIN"/>
    <property type="match status" value="1"/>
</dbReference>
<keyword evidence="3" id="KW-0472">Membrane</keyword>
<dbReference type="Gene3D" id="3.10.20.30">
    <property type="match status" value="1"/>
</dbReference>
<evidence type="ECO:0000259" key="5">
    <source>
        <dbReference type="PROSITE" id="PS51085"/>
    </source>
</evidence>
<feature type="domain" description="Guanylate cyclase" evidence="4">
    <location>
        <begin position="128"/>
        <end position="261"/>
    </location>
</feature>
<feature type="domain" description="2Fe-2S ferredoxin-type" evidence="5">
    <location>
        <begin position="8"/>
        <end position="102"/>
    </location>
</feature>
<dbReference type="SUPFAM" id="SSF54292">
    <property type="entry name" value="2Fe-2S ferredoxin-like"/>
    <property type="match status" value="1"/>
</dbReference>
<dbReference type="InterPro" id="IPR036010">
    <property type="entry name" value="2Fe-2S_ferredoxin-like_sf"/>
</dbReference>
<dbReference type="GO" id="GO:0004016">
    <property type="term" value="F:adenylate cyclase activity"/>
    <property type="evidence" value="ECO:0007669"/>
    <property type="project" value="UniProtKB-ARBA"/>
</dbReference>
<dbReference type="RefSeq" id="WP_162443006.1">
    <property type="nucleotide sequence ID" value="NZ_CP048222.1"/>
</dbReference>
<dbReference type="InterPro" id="IPR001054">
    <property type="entry name" value="A/G_cyclase"/>
</dbReference>
<evidence type="ECO:0000256" key="1">
    <source>
        <dbReference type="ARBA" id="ARBA00004651"/>
    </source>
</evidence>
<gene>
    <name evidence="6" type="ORF">GXP67_10015</name>
</gene>
<dbReference type="SMART" id="SM00044">
    <property type="entry name" value="CYCc"/>
    <property type="match status" value="1"/>
</dbReference>
<dbReference type="Gene3D" id="3.30.70.1230">
    <property type="entry name" value="Nucleotide cyclase"/>
    <property type="match status" value="1"/>
</dbReference>
<dbReference type="Pfam" id="PF00111">
    <property type="entry name" value="Fer2"/>
    <property type="match status" value="1"/>
</dbReference>
<dbReference type="CDD" id="cd00207">
    <property type="entry name" value="fer2"/>
    <property type="match status" value="1"/>
</dbReference>
<dbReference type="SUPFAM" id="SSF55073">
    <property type="entry name" value="Nucleotide cyclase"/>
    <property type="match status" value="1"/>
</dbReference>
<dbReference type="GO" id="GO:0035556">
    <property type="term" value="P:intracellular signal transduction"/>
    <property type="evidence" value="ECO:0007669"/>
    <property type="project" value="InterPro"/>
</dbReference>
<evidence type="ECO:0000256" key="2">
    <source>
        <dbReference type="ARBA" id="ARBA00022475"/>
    </source>
</evidence>
<dbReference type="GO" id="GO:0051536">
    <property type="term" value="F:iron-sulfur cluster binding"/>
    <property type="evidence" value="ECO:0007669"/>
    <property type="project" value="InterPro"/>
</dbReference>
<dbReference type="InterPro" id="IPR001041">
    <property type="entry name" value="2Fe-2S_ferredoxin-type"/>
</dbReference>
<dbReference type="GO" id="GO:0006171">
    <property type="term" value="P:cAMP biosynthetic process"/>
    <property type="evidence" value="ECO:0007669"/>
    <property type="project" value="TreeGrafter"/>
</dbReference>
<dbReference type="GO" id="GO:0005886">
    <property type="term" value="C:plasma membrane"/>
    <property type="evidence" value="ECO:0007669"/>
    <property type="project" value="UniProtKB-SubCell"/>
</dbReference>